<gene>
    <name evidence="2" type="ORF">PCAL00307_LOCUS18709</name>
</gene>
<dbReference type="EMBL" id="HBIW01021698">
    <property type="protein sequence ID" value="CAE0703262.1"/>
    <property type="molecule type" value="Transcribed_RNA"/>
</dbReference>
<proteinExistence type="predicted"/>
<feature type="signal peptide" evidence="1">
    <location>
        <begin position="1"/>
        <end position="18"/>
    </location>
</feature>
<evidence type="ECO:0000256" key="1">
    <source>
        <dbReference type="SAM" id="SignalP"/>
    </source>
</evidence>
<accession>A0A7S4EC34</accession>
<sequence>MAKRRLILAASLLQLCTAWAPPVKPRRSRRIAAQEEEAVSYATPTDPLYVTPENLFPTSYVLPISRRVKNSIKAQWFADWRAIADCFLRFPDPRRRLDGSEGLASRLSTACSNELQFVPSGPRRLPSPFALSLIDRAFHSAYLDPARHARLRDYVLDQYVPGQFGDVCERLGSWRVAEAVRMSMGSPLDARPRRLQTFFDPLTPEYDAMVACHNVEYPIKHPDWRRAGLPGDLGLDGPCD</sequence>
<protein>
    <submittedName>
        <fullName evidence="2">Uncharacterized protein</fullName>
    </submittedName>
</protein>
<dbReference type="AlphaFoldDB" id="A0A7S4EC34"/>
<organism evidence="2">
    <name type="scientific">Pelagomonas calceolata</name>
    <dbReference type="NCBI Taxonomy" id="35677"/>
    <lineage>
        <taxon>Eukaryota</taxon>
        <taxon>Sar</taxon>
        <taxon>Stramenopiles</taxon>
        <taxon>Ochrophyta</taxon>
        <taxon>Pelagophyceae</taxon>
        <taxon>Pelagomonadales</taxon>
        <taxon>Pelagomonadaceae</taxon>
        <taxon>Pelagomonas</taxon>
    </lineage>
</organism>
<reference evidence="2" key="1">
    <citation type="submission" date="2021-01" db="EMBL/GenBank/DDBJ databases">
        <authorList>
            <person name="Corre E."/>
            <person name="Pelletier E."/>
            <person name="Niang G."/>
            <person name="Scheremetjew M."/>
            <person name="Finn R."/>
            <person name="Kale V."/>
            <person name="Holt S."/>
            <person name="Cochrane G."/>
            <person name="Meng A."/>
            <person name="Brown T."/>
            <person name="Cohen L."/>
        </authorList>
    </citation>
    <scope>NUCLEOTIDE SEQUENCE</scope>
    <source>
        <strain evidence="2">CCMP1756</strain>
    </source>
</reference>
<name>A0A7S4EC34_9STRA</name>
<keyword evidence="1" id="KW-0732">Signal</keyword>
<evidence type="ECO:0000313" key="2">
    <source>
        <dbReference type="EMBL" id="CAE0703262.1"/>
    </source>
</evidence>
<feature type="chain" id="PRO_5030616236" evidence="1">
    <location>
        <begin position="19"/>
        <end position="240"/>
    </location>
</feature>